<comment type="caution">
    <text evidence="6">The sequence shown here is derived from an EMBL/GenBank/DDBJ whole genome shotgun (WGS) entry which is preliminary data.</text>
</comment>
<comment type="cofactor">
    <cofactor evidence="1">
        <name>FAD</name>
        <dbReference type="ChEBI" id="CHEBI:57692"/>
    </cofactor>
</comment>
<dbReference type="GO" id="GO:0004499">
    <property type="term" value="F:N,N-dimethylaniline monooxygenase activity"/>
    <property type="evidence" value="ECO:0007669"/>
    <property type="project" value="InterPro"/>
</dbReference>
<keyword evidence="3" id="KW-0285">Flavoprotein</keyword>
<organism evidence="6 7">
    <name type="scientific">Penicillium frequentans</name>
    <dbReference type="NCBI Taxonomy" id="3151616"/>
    <lineage>
        <taxon>Eukaryota</taxon>
        <taxon>Fungi</taxon>
        <taxon>Dikarya</taxon>
        <taxon>Ascomycota</taxon>
        <taxon>Pezizomycotina</taxon>
        <taxon>Eurotiomycetes</taxon>
        <taxon>Eurotiomycetidae</taxon>
        <taxon>Eurotiales</taxon>
        <taxon>Aspergillaceae</taxon>
        <taxon>Penicillium</taxon>
    </lineage>
</organism>
<evidence type="ECO:0000256" key="2">
    <source>
        <dbReference type="ARBA" id="ARBA00010139"/>
    </source>
</evidence>
<evidence type="ECO:0000256" key="3">
    <source>
        <dbReference type="ARBA" id="ARBA00022630"/>
    </source>
</evidence>
<dbReference type="AlphaFoldDB" id="A0AAD6D5X1"/>
<dbReference type="PANTHER" id="PTHR42877:SF10">
    <property type="entry name" value="L-ORNITHINE N(5)-OXYGENASE"/>
    <property type="match status" value="1"/>
</dbReference>
<sequence>MAHNSDPVQASYSQIACIGTGLSAIALGATLKRWYDMDDVHFFERHTDCGGTWHISSYPGCACDVPSALYSFSFALSSRWTKLMPSDKEIKAYHDDVVDQYGLRHKMTFLTEVEECVWREDASRWLMKLRNVITGEVTYHEAQILFAATGQLVEPKACDIPGAESFRGSLFHSAKWDHTVDLDGKNVVVIGNGCTAAQIVPAIVQRTKSLTQIVRSKHWVFPAPNFTYPKVLQWIFTNIPLAMRLHRFHIFLIAENDFRLFPMTKSAARLREKRRQKVERYMRATAPAKYHDTLIPDFDVGCKRRIFDGGYLQSLHNEKLTLTETKIIEILPDGISTTNGFYLADVIVLATGFQTNTFLPYTQIRGSKGSVSEHWDRYDGPGAYNCSAMSGFPNFFLLLGPNAATGHTSALMAAENSVNYALRILKPILDGKAASVNLKQEAEDRYVYRVQETLRNRVWNAGCNSWYINEKQWNAMAYPWTQAHFWWRSLFPIWSDWNLNLIQRPAPRKVSRKAVMLGILVAGAAISTHSQTAQFWSATWGKVSQAIGLSL</sequence>
<evidence type="ECO:0000256" key="5">
    <source>
        <dbReference type="ARBA" id="ARBA00023002"/>
    </source>
</evidence>
<reference evidence="6 7" key="1">
    <citation type="journal article" date="2023" name="IMA Fungus">
        <title>Comparative genomic study of the Penicillium genus elucidates a diverse pangenome and 15 lateral gene transfer events.</title>
        <authorList>
            <person name="Petersen C."/>
            <person name="Sorensen T."/>
            <person name="Nielsen M.R."/>
            <person name="Sondergaard T.E."/>
            <person name="Sorensen J.L."/>
            <person name="Fitzpatrick D.A."/>
            <person name="Frisvad J.C."/>
            <person name="Nielsen K.L."/>
        </authorList>
    </citation>
    <scope>NUCLEOTIDE SEQUENCE [LARGE SCALE GENOMIC DNA]</scope>
    <source>
        <strain evidence="6 7">IBT 35679</strain>
    </source>
</reference>
<dbReference type="InterPro" id="IPR036188">
    <property type="entry name" value="FAD/NAD-bd_sf"/>
</dbReference>
<protein>
    <submittedName>
        <fullName evidence="6">Flavoprotein</fullName>
    </submittedName>
</protein>
<name>A0AAD6D5X1_9EURO</name>
<evidence type="ECO:0000313" key="6">
    <source>
        <dbReference type="EMBL" id="KAJ5556570.1"/>
    </source>
</evidence>
<dbReference type="SUPFAM" id="SSF51905">
    <property type="entry name" value="FAD/NAD(P)-binding domain"/>
    <property type="match status" value="1"/>
</dbReference>
<dbReference type="InterPro" id="IPR020946">
    <property type="entry name" value="Flavin_mOase-like"/>
</dbReference>
<dbReference type="PANTHER" id="PTHR42877">
    <property type="entry name" value="L-ORNITHINE N(5)-MONOOXYGENASE-RELATED"/>
    <property type="match status" value="1"/>
</dbReference>
<comment type="similarity">
    <text evidence="2">Belongs to the FAD-binding monooxygenase family.</text>
</comment>
<dbReference type="Pfam" id="PF00743">
    <property type="entry name" value="FMO-like"/>
    <property type="match status" value="1"/>
</dbReference>
<gene>
    <name evidence="6" type="ORF">N7494_000485</name>
</gene>
<keyword evidence="4" id="KW-0274">FAD</keyword>
<dbReference type="GO" id="GO:0050660">
    <property type="term" value="F:flavin adenine dinucleotide binding"/>
    <property type="evidence" value="ECO:0007669"/>
    <property type="project" value="InterPro"/>
</dbReference>
<dbReference type="Proteomes" id="UP001220324">
    <property type="component" value="Unassembled WGS sequence"/>
</dbReference>
<evidence type="ECO:0000256" key="1">
    <source>
        <dbReference type="ARBA" id="ARBA00001974"/>
    </source>
</evidence>
<dbReference type="EMBL" id="JAQIZZ010000001">
    <property type="protein sequence ID" value="KAJ5556570.1"/>
    <property type="molecule type" value="Genomic_DNA"/>
</dbReference>
<evidence type="ECO:0000256" key="4">
    <source>
        <dbReference type="ARBA" id="ARBA00022827"/>
    </source>
</evidence>
<keyword evidence="7" id="KW-1185">Reference proteome</keyword>
<proteinExistence type="inferred from homology"/>
<evidence type="ECO:0000313" key="7">
    <source>
        <dbReference type="Proteomes" id="UP001220324"/>
    </source>
</evidence>
<dbReference type="Gene3D" id="3.50.50.60">
    <property type="entry name" value="FAD/NAD(P)-binding domain"/>
    <property type="match status" value="2"/>
</dbReference>
<keyword evidence="5" id="KW-0560">Oxidoreductase</keyword>
<dbReference type="InterPro" id="IPR051209">
    <property type="entry name" value="FAD-bind_Monooxygenase_sf"/>
</dbReference>
<dbReference type="GO" id="GO:0050661">
    <property type="term" value="F:NADP binding"/>
    <property type="evidence" value="ECO:0007669"/>
    <property type="project" value="InterPro"/>
</dbReference>
<accession>A0AAD6D5X1</accession>